<evidence type="ECO:0000256" key="4">
    <source>
        <dbReference type="ARBA" id="ARBA00022670"/>
    </source>
</evidence>
<dbReference type="InterPro" id="IPR000642">
    <property type="entry name" value="Peptidase_M41"/>
</dbReference>
<keyword evidence="8" id="KW-0482">Metalloprotease</keyword>
<keyword evidence="7" id="KW-0862">Zinc</keyword>
<dbReference type="SUPFAM" id="SSF52540">
    <property type="entry name" value="P-loop containing nucleoside triphosphate hydrolases"/>
    <property type="match status" value="1"/>
</dbReference>
<keyword evidence="9" id="KW-0732">Signal</keyword>
<evidence type="ECO:0000256" key="8">
    <source>
        <dbReference type="ARBA" id="ARBA00023049"/>
    </source>
</evidence>
<dbReference type="Pfam" id="PF00004">
    <property type="entry name" value="AAA"/>
    <property type="match status" value="1"/>
</dbReference>
<keyword evidence="4" id="KW-0645">Protease</keyword>
<organism evidence="11 12">
    <name type="scientific">Saccoglossus kowalevskii</name>
    <name type="common">Acorn worm</name>
    <dbReference type="NCBI Taxonomy" id="10224"/>
    <lineage>
        <taxon>Eukaryota</taxon>
        <taxon>Metazoa</taxon>
        <taxon>Hemichordata</taxon>
        <taxon>Enteropneusta</taxon>
        <taxon>Harrimaniidae</taxon>
        <taxon>Saccoglossus</taxon>
    </lineage>
</organism>
<evidence type="ECO:0000256" key="1">
    <source>
        <dbReference type="ARBA" id="ARBA00001947"/>
    </source>
</evidence>
<reference evidence="12" key="1">
    <citation type="submission" date="2025-08" db="UniProtKB">
        <authorList>
            <consortium name="RefSeq"/>
        </authorList>
    </citation>
    <scope>IDENTIFICATION</scope>
    <source>
        <tissue evidence="12">Testes</tissue>
    </source>
</reference>
<dbReference type="InterPro" id="IPR037219">
    <property type="entry name" value="Peptidase_M41-like"/>
</dbReference>
<evidence type="ECO:0000256" key="3">
    <source>
        <dbReference type="ARBA" id="ARBA00010550"/>
    </source>
</evidence>
<dbReference type="SMART" id="SM00382">
    <property type="entry name" value="AAA"/>
    <property type="match status" value="1"/>
</dbReference>
<dbReference type="Proteomes" id="UP000694865">
    <property type="component" value="Unplaced"/>
</dbReference>
<feature type="domain" description="AAA+ ATPase" evidence="10">
    <location>
        <begin position="329"/>
        <end position="466"/>
    </location>
</feature>
<dbReference type="InterPro" id="IPR003959">
    <property type="entry name" value="ATPase_AAA_core"/>
</dbReference>
<dbReference type="Gene3D" id="1.20.58.760">
    <property type="entry name" value="Peptidase M41"/>
    <property type="match status" value="1"/>
</dbReference>
<keyword evidence="11" id="KW-1185">Reference proteome</keyword>
<comment type="similarity">
    <text evidence="3">In the N-terminal section; belongs to the AAA ATPase family.</text>
</comment>
<keyword evidence="5" id="KW-0479">Metal-binding</keyword>
<dbReference type="RefSeq" id="XP_006824890.1">
    <property type="nucleotide sequence ID" value="XM_006824827.1"/>
</dbReference>
<dbReference type="InterPro" id="IPR027417">
    <property type="entry name" value="P-loop_NTPase"/>
</dbReference>
<dbReference type="PROSITE" id="PS00674">
    <property type="entry name" value="AAA"/>
    <property type="match status" value="1"/>
</dbReference>
<dbReference type="Gene3D" id="3.40.50.300">
    <property type="entry name" value="P-loop containing nucleotide triphosphate hydrolases"/>
    <property type="match status" value="1"/>
</dbReference>
<evidence type="ECO:0000256" key="9">
    <source>
        <dbReference type="SAM" id="SignalP"/>
    </source>
</evidence>
<dbReference type="CDD" id="cd19501">
    <property type="entry name" value="RecA-like_FtsH"/>
    <property type="match status" value="1"/>
</dbReference>
<dbReference type="InterPro" id="IPR003593">
    <property type="entry name" value="AAA+_ATPase"/>
</dbReference>
<evidence type="ECO:0000256" key="7">
    <source>
        <dbReference type="ARBA" id="ARBA00022833"/>
    </source>
</evidence>
<evidence type="ECO:0000256" key="5">
    <source>
        <dbReference type="ARBA" id="ARBA00022723"/>
    </source>
</evidence>
<dbReference type="Pfam" id="PF01434">
    <property type="entry name" value="Peptidase_M41"/>
    <property type="match status" value="1"/>
</dbReference>
<dbReference type="InterPro" id="IPR003960">
    <property type="entry name" value="ATPase_AAA_CS"/>
</dbReference>
<feature type="signal peptide" evidence="9">
    <location>
        <begin position="1"/>
        <end position="20"/>
    </location>
</feature>
<sequence>MPKLVVCSWLLLPLNDFAFCFVLSQQLANLPLVQLAAVCSSVKNAATSCVSQFNRKRKQPRRKEKQSSEEVICPESLNNVIGTQDNLPNNWLSECTVPTTKNNWHVSYVSAETFFQNKHGISIESLSHNPHSSTHILSNLLSNVQLQQRYQTQWIPQSFFQQRRGFKTRRSIPTPPMKSSSLKLAMPSEQTPGLGSLDTILQNLSSKEKVNLSENIEKALRSEKIQENERDSFKTGFVEGYLRSQKEIKKSDNYSRWLSVILIAIIVYCIYKLSLVARVSISTAQVDAMNVKNIGFDDVQGVEEAKQELKDVVSFLQDPEKYTSLGGKLPKGVLLVGPPGTGKTLLARAVAGEADVPFFYASGSEFDNMFVGSGARRVRDLFAEAKANTPCVIFVDELDSVGGKRVDSPLHPYSRQTINQLLAEMDGFKQNEGVIVIGATNFAEALDSALTRPGRFDMQVVVPKPDVRGRMEILTLYLGKVKVDAGRSKLIVILTVGFTGADLENMVNQAALKAAGDKKQMIDMSDLEYAKDKILMGPERKSAQIDQKNRKITAYHEGGHALVAFFTKDATSINKATIMPRGPTLGHVSLLPDKDQWNETKSQLLAQMDICMGGRAAEELIFGPDAITTGAASDFNQATRIARMMVTQFGMSEKLGLMTYTEQNTQSPETEALIENEVRSLIKDSYERAKNLLKTHSREHHSLAEALLKYETLSSDEISTILRGKLIKVA</sequence>
<dbReference type="InterPro" id="IPR041569">
    <property type="entry name" value="AAA_lid_3"/>
</dbReference>
<accession>A0ABM0MXZ9</accession>
<keyword evidence="6" id="KW-0378">Hydrolase</keyword>
<dbReference type="Gene3D" id="1.10.8.60">
    <property type="match status" value="1"/>
</dbReference>
<comment type="similarity">
    <text evidence="2">In the C-terminal section; belongs to the peptidase M41 family.</text>
</comment>
<evidence type="ECO:0000259" key="10">
    <source>
        <dbReference type="SMART" id="SM00382"/>
    </source>
</evidence>
<dbReference type="PANTHER" id="PTHR23076:SF97">
    <property type="entry name" value="ATP-DEPENDENT ZINC METALLOPROTEASE YME1L1"/>
    <property type="match status" value="1"/>
</dbReference>
<evidence type="ECO:0000256" key="6">
    <source>
        <dbReference type="ARBA" id="ARBA00022801"/>
    </source>
</evidence>
<dbReference type="PANTHER" id="PTHR23076">
    <property type="entry name" value="METALLOPROTEASE M41 FTSH"/>
    <property type="match status" value="1"/>
</dbReference>
<evidence type="ECO:0000313" key="12">
    <source>
        <dbReference type="RefSeq" id="XP_006824890.1"/>
    </source>
</evidence>
<comment type="cofactor">
    <cofactor evidence="1">
        <name>Zn(2+)</name>
        <dbReference type="ChEBI" id="CHEBI:29105"/>
    </cofactor>
</comment>
<gene>
    <name evidence="12" type="primary">LOC100374098</name>
</gene>
<evidence type="ECO:0000256" key="2">
    <source>
        <dbReference type="ARBA" id="ARBA00010044"/>
    </source>
</evidence>
<dbReference type="GeneID" id="100374098"/>
<dbReference type="SUPFAM" id="SSF140990">
    <property type="entry name" value="FtsH protease domain-like"/>
    <property type="match status" value="1"/>
</dbReference>
<dbReference type="Pfam" id="PF17862">
    <property type="entry name" value="AAA_lid_3"/>
    <property type="match status" value="1"/>
</dbReference>
<name>A0ABM0MXZ9_SACKO</name>
<proteinExistence type="inferred from homology"/>
<protein>
    <submittedName>
        <fullName evidence="12">ATP-dependent zinc metalloprotease YME1L1-like</fullName>
    </submittedName>
</protein>
<feature type="chain" id="PRO_5045192525" evidence="9">
    <location>
        <begin position="21"/>
        <end position="730"/>
    </location>
</feature>
<evidence type="ECO:0000313" key="11">
    <source>
        <dbReference type="Proteomes" id="UP000694865"/>
    </source>
</evidence>